<gene>
    <name evidence="1" type="ORF">DSO57_1017411</name>
</gene>
<evidence type="ECO:0000313" key="2">
    <source>
        <dbReference type="Proteomes" id="UP001165960"/>
    </source>
</evidence>
<sequence length="1016" mass="113003">MVSVNLNLVPARSGSLSSTPPLILIHAPRSTVGLSTEPFASNEALPSLYPAVNILTPFGDLPNLRPATDILPPLVEPPSLQSATSMLPPLVEAGLSHSESSSQGNPGSPSGLEESKTPTEKVIAKEVKPAKKPVHHRPNIQRIKAPLANKLPSAVAFKFDPQVYSQASLLQTYPSTFCPPAYIDILTTSAEILIRAIEETVYIAGKPLVIYNFHLLELFDKETFSLKWLKANMGTVEVAIRDLKDRRDERMPLSKFLAGNEGKSFEEIKYYGKDIDCPPEWHSLAKKFLPPHLHYLGANDISRLLPEELQAENLMIYVGHEGTYTSSHFDICGSIGHNLMVHADEGCSALWFMVGQDDADKARKFWHKNGGGNTSVDQDNFTISAEVLGQADFPVHVFEQRLGDFVMVPSESAHQVINLGPGVNIKYSYNRNMVHTIDYCLNKILPVNRRILKMETYRIKAMIEHGVLALGQQLSSQGLALGEGYTADDLARDYSVLLKMYAKIIAMDAVDSSYTVQTQQQPEVSDDVVPHARVCDFCHCDIWNTWFHCDTCVPVYGHDFCSDCVAENRQCLDYQRLTWYCHRPVQMCFQDLKHFSEAYNSSPLLSTQPSFSPVPLYSAISELESLHPDKYSPTTYAVRNNDFYKTAAHKTCHQCASSRFKNDLVRCTQCKTKVYCHTCLSGRYGANPSELALDKNWTCYCCRKLCNCNKCRTKFGEANTLPLAEHPCCLTDYNGNYNLCFELSYYPINFNKYLVPNVVDCQTFLQFNRPLPVATNSKVIKKLIPYTGPLVEDPNEPKRKQAAKRKFTKDPNCAAKKHKGVAKKPEVSQQMDIQADGNPGASNLAADNHSEPGPVDAQLNKRPIRSKPQRDNQGPLDPWSYPLPIVTPQNKAQAARRSATSAKSIGAEIHLSNPASALNSDIQPAPGLQACPPVATRQLEEEPQEVVHNNKRKGSPEIDADGASCHSPSKKVATSSVQSNQLSLKRSRLLGRWGSNIYCTYNRRFCFPLCSFSGVL</sequence>
<dbReference type="EMBL" id="QTSX02002913">
    <property type="protein sequence ID" value="KAJ9073345.1"/>
    <property type="molecule type" value="Genomic_DNA"/>
</dbReference>
<comment type="caution">
    <text evidence="1">The sequence shown here is derived from an EMBL/GenBank/DDBJ whole genome shotgun (WGS) entry which is preliminary data.</text>
</comment>
<dbReference type="Proteomes" id="UP001165960">
    <property type="component" value="Unassembled WGS sequence"/>
</dbReference>
<evidence type="ECO:0000313" key="1">
    <source>
        <dbReference type="EMBL" id="KAJ9073345.1"/>
    </source>
</evidence>
<name>A0ACC2TF73_9FUNG</name>
<organism evidence="1 2">
    <name type="scientific">Entomophthora muscae</name>
    <dbReference type="NCBI Taxonomy" id="34485"/>
    <lineage>
        <taxon>Eukaryota</taxon>
        <taxon>Fungi</taxon>
        <taxon>Fungi incertae sedis</taxon>
        <taxon>Zoopagomycota</taxon>
        <taxon>Entomophthoromycotina</taxon>
        <taxon>Entomophthoromycetes</taxon>
        <taxon>Entomophthorales</taxon>
        <taxon>Entomophthoraceae</taxon>
        <taxon>Entomophthora</taxon>
    </lineage>
</organism>
<accession>A0ACC2TF73</accession>
<protein>
    <submittedName>
        <fullName evidence="1">Uncharacterized protein</fullName>
    </submittedName>
</protein>
<keyword evidence="2" id="KW-1185">Reference proteome</keyword>
<reference evidence="1" key="1">
    <citation type="submission" date="2022-04" db="EMBL/GenBank/DDBJ databases">
        <title>Genome of the entomopathogenic fungus Entomophthora muscae.</title>
        <authorList>
            <person name="Elya C."/>
            <person name="Lovett B.R."/>
            <person name="Lee E."/>
            <person name="Macias A.M."/>
            <person name="Hajek A.E."/>
            <person name="De Bivort B.L."/>
            <person name="Kasson M.T."/>
            <person name="De Fine Licht H.H."/>
            <person name="Stajich J.E."/>
        </authorList>
    </citation>
    <scope>NUCLEOTIDE SEQUENCE</scope>
    <source>
        <strain evidence="1">Berkeley</strain>
    </source>
</reference>
<proteinExistence type="predicted"/>